<dbReference type="GeneID" id="25567749"/>
<protein>
    <recommendedName>
        <fullName evidence="2">C2 domain-containing protein</fullName>
    </recommendedName>
</protein>
<proteinExistence type="predicted"/>
<dbReference type="Pfam" id="PF00168">
    <property type="entry name" value="C2"/>
    <property type="match status" value="1"/>
</dbReference>
<dbReference type="EMBL" id="GL349479">
    <property type="protein sequence ID" value="KNC53169.1"/>
    <property type="molecule type" value="Genomic_DNA"/>
</dbReference>
<feature type="region of interest" description="Disordered" evidence="1">
    <location>
        <begin position="250"/>
        <end position="282"/>
    </location>
</feature>
<sequence>MASSSKAAIISHDNLQIGDVSIFVSNAKLAVMKEGVYRVRIQMFKLKLGKSVNSPPAEGRVYFDETHMSENSEKTMLPKWNQRMTFSVTAINRWLEISIERVGKLSNKIVGTVAVSLRDALANHSSNGIVAEYTDLPITADGIEEGSIHLTLKYTCYYERERKALLGVRSGSYGYKVFTFEAAVDVAMHGHTTVVDAATKWMTAMGSSIEPLSLDTVALPSATKDAVASRATVAYRVLECSQDVIVSELRSSGSRRSNKRPSLSGASASLASASPPKRKKLL</sequence>
<feature type="domain" description="C2" evidence="2">
    <location>
        <begin position="72"/>
        <end position="124"/>
    </location>
</feature>
<dbReference type="Proteomes" id="UP000054408">
    <property type="component" value="Unassembled WGS sequence"/>
</dbReference>
<evidence type="ECO:0000313" key="3">
    <source>
        <dbReference type="EMBL" id="KNC53169.1"/>
    </source>
</evidence>
<evidence type="ECO:0000313" key="4">
    <source>
        <dbReference type="Proteomes" id="UP000054408"/>
    </source>
</evidence>
<keyword evidence="4" id="KW-1185">Reference proteome</keyword>
<gene>
    <name evidence="3" type="ORF">AMSG_09248</name>
</gene>
<dbReference type="InterPro" id="IPR000008">
    <property type="entry name" value="C2_dom"/>
</dbReference>
<dbReference type="InterPro" id="IPR035892">
    <property type="entry name" value="C2_domain_sf"/>
</dbReference>
<name>A0A0L0DLF3_THETB</name>
<dbReference type="Gene3D" id="2.60.40.150">
    <property type="entry name" value="C2 domain"/>
    <property type="match status" value="1"/>
</dbReference>
<feature type="compositionally biased region" description="Low complexity" evidence="1">
    <location>
        <begin position="262"/>
        <end position="274"/>
    </location>
</feature>
<dbReference type="AlphaFoldDB" id="A0A0L0DLF3"/>
<dbReference type="SUPFAM" id="SSF49562">
    <property type="entry name" value="C2 domain (Calcium/lipid-binding domain, CaLB)"/>
    <property type="match status" value="1"/>
</dbReference>
<dbReference type="RefSeq" id="XP_013754642.1">
    <property type="nucleotide sequence ID" value="XM_013899188.1"/>
</dbReference>
<evidence type="ECO:0000259" key="2">
    <source>
        <dbReference type="Pfam" id="PF00168"/>
    </source>
</evidence>
<accession>A0A0L0DLF3</accession>
<reference evidence="3 4" key="1">
    <citation type="submission" date="2010-05" db="EMBL/GenBank/DDBJ databases">
        <title>The Genome Sequence of Thecamonas trahens ATCC 50062.</title>
        <authorList>
            <consortium name="The Broad Institute Genome Sequencing Platform"/>
            <person name="Russ C."/>
            <person name="Cuomo C."/>
            <person name="Shea T."/>
            <person name="Young S.K."/>
            <person name="Zeng Q."/>
            <person name="Koehrsen M."/>
            <person name="Haas B."/>
            <person name="Borodovsky M."/>
            <person name="Guigo R."/>
            <person name="Alvarado L."/>
            <person name="Berlin A."/>
            <person name="Bochicchio J."/>
            <person name="Borenstein D."/>
            <person name="Chapman S."/>
            <person name="Chen Z."/>
            <person name="Freedman E."/>
            <person name="Gellesch M."/>
            <person name="Goldberg J."/>
            <person name="Griggs A."/>
            <person name="Gujja S."/>
            <person name="Heilman E."/>
            <person name="Heiman D."/>
            <person name="Hepburn T."/>
            <person name="Howarth C."/>
            <person name="Jen D."/>
            <person name="Larson L."/>
            <person name="Mehta T."/>
            <person name="Park D."/>
            <person name="Pearson M."/>
            <person name="Roberts A."/>
            <person name="Saif S."/>
            <person name="Shenoy N."/>
            <person name="Sisk P."/>
            <person name="Stolte C."/>
            <person name="Sykes S."/>
            <person name="Thomson T."/>
            <person name="Walk T."/>
            <person name="White J."/>
            <person name="Yandava C."/>
            <person name="Burger G."/>
            <person name="Gray M.W."/>
            <person name="Holland P.W.H."/>
            <person name="King N."/>
            <person name="Lang F.B.F."/>
            <person name="Roger A.J."/>
            <person name="Ruiz-Trillo I."/>
            <person name="Lander E."/>
            <person name="Nusbaum C."/>
        </authorList>
    </citation>
    <scope>NUCLEOTIDE SEQUENCE [LARGE SCALE GENOMIC DNA]</scope>
    <source>
        <strain evidence="3 4">ATCC 50062</strain>
    </source>
</reference>
<organism evidence="3 4">
    <name type="scientific">Thecamonas trahens ATCC 50062</name>
    <dbReference type="NCBI Taxonomy" id="461836"/>
    <lineage>
        <taxon>Eukaryota</taxon>
        <taxon>Apusozoa</taxon>
        <taxon>Apusomonadida</taxon>
        <taxon>Apusomonadidae</taxon>
        <taxon>Thecamonas</taxon>
    </lineage>
</organism>
<evidence type="ECO:0000256" key="1">
    <source>
        <dbReference type="SAM" id="MobiDB-lite"/>
    </source>
</evidence>